<keyword evidence="4" id="KW-1185">Reference proteome</keyword>
<dbReference type="PANTHER" id="PTHR13947:SF37">
    <property type="entry name" value="LD18367P"/>
    <property type="match status" value="1"/>
</dbReference>
<sequence>MSSEIRVRTDADLPEAADALVRVHGTDGYPVEGVADPVAWLTPPGLLSSWVVEQDGRVVGQVCVTEPRDEGAVALWLKETLGDEEEVAVLGRLFVIREARGNTLGEKLTRTAMEYAEKIGRRLVLDVMEKDRAAMRLYERLGWEPIGSTIHTGQVPARAYVAPQNPQNSQN</sequence>
<evidence type="ECO:0000313" key="3">
    <source>
        <dbReference type="EMBL" id="GHD23418.1"/>
    </source>
</evidence>
<dbReference type="Proteomes" id="UP000654947">
    <property type="component" value="Unassembled WGS sequence"/>
</dbReference>
<dbReference type="InterPro" id="IPR016181">
    <property type="entry name" value="Acyl_CoA_acyltransferase"/>
</dbReference>
<dbReference type="GO" id="GO:0008080">
    <property type="term" value="F:N-acetyltransferase activity"/>
    <property type="evidence" value="ECO:0007669"/>
    <property type="project" value="InterPro"/>
</dbReference>
<dbReference type="InterPro" id="IPR050769">
    <property type="entry name" value="NAT_camello-type"/>
</dbReference>
<dbReference type="EMBL" id="BMXL01000007">
    <property type="protein sequence ID" value="GHD23418.1"/>
    <property type="molecule type" value="Genomic_DNA"/>
</dbReference>
<protein>
    <recommendedName>
        <fullName evidence="2">N-acetyltransferase domain-containing protein</fullName>
    </recommendedName>
</protein>
<dbReference type="Pfam" id="PF00583">
    <property type="entry name" value="Acetyltransf_1"/>
    <property type="match status" value="1"/>
</dbReference>
<proteinExistence type="predicted"/>
<evidence type="ECO:0000259" key="2">
    <source>
        <dbReference type="PROSITE" id="PS51186"/>
    </source>
</evidence>
<accession>A0A918XB08</accession>
<dbReference type="CDD" id="cd04301">
    <property type="entry name" value="NAT_SF"/>
    <property type="match status" value="1"/>
</dbReference>
<evidence type="ECO:0000313" key="4">
    <source>
        <dbReference type="Proteomes" id="UP000654947"/>
    </source>
</evidence>
<reference evidence="3 4" key="1">
    <citation type="journal article" date="2014" name="Int. J. Syst. Evol. Microbiol.">
        <title>Complete genome sequence of Corynebacterium casei LMG S-19264T (=DSM 44701T), isolated from a smear-ripened cheese.</title>
        <authorList>
            <consortium name="US DOE Joint Genome Institute (JGI-PGF)"/>
            <person name="Walter F."/>
            <person name="Albersmeier A."/>
            <person name="Kalinowski J."/>
            <person name="Ruckert C."/>
        </authorList>
    </citation>
    <scope>NUCLEOTIDE SEQUENCE [LARGE SCALE GENOMIC DNA]</scope>
    <source>
        <strain evidence="3 4">KCTC 19473</strain>
    </source>
</reference>
<name>A0A918XB08_9ACTN</name>
<comment type="caution">
    <text evidence="3">The sequence shown here is derived from an EMBL/GenBank/DDBJ whole genome shotgun (WGS) entry which is preliminary data.</text>
</comment>
<dbReference type="Gene3D" id="3.40.630.30">
    <property type="match status" value="1"/>
</dbReference>
<organism evidence="3 4">
    <name type="scientific">Nocardiopsis kunsanensis</name>
    <dbReference type="NCBI Taxonomy" id="141693"/>
    <lineage>
        <taxon>Bacteria</taxon>
        <taxon>Bacillati</taxon>
        <taxon>Actinomycetota</taxon>
        <taxon>Actinomycetes</taxon>
        <taxon>Streptosporangiales</taxon>
        <taxon>Nocardiopsidaceae</taxon>
        <taxon>Nocardiopsis</taxon>
    </lineage>
</organism>
<dbReference type="SUPFAM" id="SSF55729">
    <property type="entry name" value="Acyl-CoA N-acyltransferases (Nat)"/>
    <property type="match status" value="1"/>
</dbReference>
<evidence type="ECO:0000256" key="1">
    <source>
        <dbReference type="ARBA" id="ARBA00022679"/>
    </source>
</evidence>
<gene>
    <name evidence="3" type="ORF">GCM10007147_18650</name>
</gene>
<feature type="domain" description="N-acetyltransferase" evidence="2">
    <location>
        <begin position="3"/>
        <end position="167"/>
    </location>
</feature>
<dbReference type="PANTHER" id="PTHR13947">
    <property type="entry name" value="GNAT FAMILY N-ACETYLTRANSFERASE"/>
    <property type="match status" value="1"/>
</dbReference>
<dbReference type="PROSITE" id="PS51186">
    <property type="entry name" value="GNAT"/>
    <property type="match status" value="1"/>
</dbReference>
<dbReference type="AlphaFoldDB" id="A0A918XB08"/>
<keyword evidence="1" id="KW-0808">Transferase</keyword>
<dbReference type="RefSeq" id="WP_193517766.1">
    <property type="nucleotide sequence ID" value="NZ_BMXL01000007.1"/>
</dbReference>
<dbReference type="InterPro" id="IPR000182">
    <property type="entry name" value="GNAT_dom"/>
</dbReference>